<organism evidence="1 2">
    <name type="scientific">Gossypium australe</name>
    <dbReference type="NCBI Taxonomy" id="47621"/>
    <lineage>
        <taxon>Eukaryota</taxon>
        <taxon>Viridiplantae</taxon>
        <taxon>Streptophyta</taxon>
        <taxon>Embryophyta</taxon>
        <taxon>Tracheophyta</taxon>
        <taxon>Spermatophyta</taxon>
        <taxon>Magnoliopsida</taxon>
        <taxon>eudicotyledons</taxon>
        <taxon>Gunneridae</taxon>
        <taxon>Pentapetalae</taxon>
        <taxon>rosids</taxon>
        <taxon>malvids</taxon>
        <taxon>Malvales</taxon>
        <taxon>Malvaceae</taxon>
        <taxon>Malvoideae</taxon>
        <taxon>Gossypium</taxon>
    </lineage>
</organism>
<keyword evidence="2" id="KW-1185">Reference proteome</keyword>
<sequence>MILQLHDPMFQNLHRKRILITEILTSGPTKLTTTKYTTHKSKFRNNFNGLMHIQTKVSLQNLHPSSFVIEET</sequence>
<dbReference type="AlphaFoldDB" id="A0A5B6UP15"/>
<reference evidence="2" key="1">
    <citation type="journal article" date="2019" name="Plant Biotechnol. J.">
        <title>Genome sequencing of the Australian wild diploid species Gossypium australe highlights disease resistance and delayed gland morphogenesis.</title>
        <authorList>
            <person name="Cai Y."/>
            <person name="Cai X."/>
            <person name="Wang Q."/>
            <person name="Wang P."/>
            <person name="Zhang Y."/>
            <person name="Cai C."/>
            <person name="Xu Y."/>
            <person name="Wang K."/>
            <person name="Zhou Z."/>
            <person name="Wang C."/>
            <person name="Geng S."/>
            <person name="Li B."/>
            <person name="Dong Q."/>
            <person name="Hou Y."/>
            <person name="Wang H."/>
            <person name="Ai P."/>
            <person name="Liu Z."/>
            <person name="Yi F."/>
            <person name="Sun M."/>
            <person name="An G."/>
            <person name="Cheng J."/>
            <person name="Zhang Y."/>
            <person name="Shi Q."/>
            <person name="Xie Y."/>
            <person name="Shi X."/>
            <person name="Chang Y."/>
            <person name="Huang F."/>
            <person name="Chen Y."/>
            <person name="Hong S."/>
            <person name="Mi L."/>
            <person name="Sun Q."/>
            <person name="Zhang L."/>
            <person name="Zhou B."/>
            <person name="Peng R."/>
            <person name="Zhang X."/>
            <person name="Liu F."/>
        </authorList>
    </citation>
    <scope>NUCLEOTIDE SEQUENCE [LARGE SCALE GENOMIC DNA]</scope>
    <source>
        <strain evidence="2">cv. PA1801</strain>
    </source>
</reference>
<dbReference type="EMBL" id="SMMG02000009">
    <property type="protein sequence ID" value="KAA3459841.1"/>
    <property type="molecule type" value="Genomic_DNA"/>
</dbReference>
<gene>
    <name evidence="1" type="ORF">EPI10_026565</name>
</gene>
<name>A0A5B6UP15_9ROSI</name>
<comment type="caution">
    <text evidence="1">The sequence shown here is derived from an EMBL/GenBank/DDBJ whole genome shotgun (WGS) entry which is preliminary data.</text>
</comment>
<accession>A0A5B6UP15</accession>
<proteinExistence type="predicted"/>
<evidence type="ECO:0000313" key="1">
    <source>
        <dbReference type="EMBL" id="KAA3459841.1"/>
    </source>
</evidence>
<dbReference type="Proteomes" id="UP000325315">
    <property type="component" value="Unassembled WGS sequence"/>
</dbReference>
<evidence type="ECO:0000313" key="2">
    <source>
        <dbReference type="Proteomes" id="UP000325315"/>
    </source>
</evidence>
<protein>
    <submittedName>
        <fullName evidence="1">Uncharacterized protein</fullName>
    </submittedName>
</protein>